<evidence type="ECO:0000313" key="2">
    <source>
        <dbReference type="Proteomes" id="UP000244005"/>
    </source>
</evidence>
<dbReference type="OrthoDB" id="1861518at2759"/>
<reference evidence="2" key="1">
    <citation type="journal article" date="2017" name="Cell">
        <title>Insights into land plant evolution garnered from the Marchantia polymorpha genome.</title>
        <authorList>
            <person name="Bowman J.L."/>
            <person name="Kohchi T."/>
            <person name="Yamato K.T."/>
            <person name="Jenkins J."/>
            <person name="Shu S."/>
            <person name="Ishizaki K."/>
            <person name="Yamaoka S."/>
            <person name="Nishihama R."/>
            <person name="Nakamura Y."/>
            <person name="Berger F."/>
            <person name="Adam C."/>
            <person name="Aki S.S."/>
            <person name="Althoff F."/>
            <person name="Araki T."/>
            <person name="Arteaga-Vazquez M.A."/>
            <person name="Balasubrmanian S."/>
            <person name="Barry K."/>
            <person name="Bauer D."/>
            <person name="Boehm C.R."/>
            <person name="Briginshaw L."/>
            <person name="Caballero-Perez J."/>
            <person name="Catarino B."/>
            <person name="Chen F."/>
            <person name="Chiyoda S."/>
            <person name="Chovatia M."/>
            <person name="Davies K.M."/>
            <person name="Delmans M."/>
            <person name="Demura T."/>
            <person name="Dierschke T."/>
            <person name="Dolan L."/>
            <person name="Dorantes-Acosta A.E."/>
            <person name="Eklund D.M."/>
            <person name="Florent S.N."/>
            <person name="Flores-Sandoval E."/>
            <person name="Fujiyama A."/>
            <person name="Fukuzawa H."/>
            <person name="Galik B."/>
            <person name="Grimanelli D."/>
            <person name="Grimwood J."/>
            <person name="Grossniklaus U."/>
            <person name="Hamada T."/>
            <person name="Haseloff J."/>
            <person name="Hetherington A.J."/>
            <person name="Higo A."/>
            <person name="Hirakawa Y."/>
            <person name="Hundley H.N."/>
            <person name="Ikeda Y."/>
            <person name="Inoue K."/>
            <person name="Inoue S.I."/>
            <person name="Ishida S."/>
            <person name="Jia Q."/>
            <person name="Kakita M."/>
            <person name="Kanazawa T."/>
            <person name="Kawai Y."/>
            <person name="Kawashima T."/>
            <person name="Kennedy M."/>
            <person name="Kinose K."/>
            <person name="Kinoshita T."/>
            <person name="Kohara Y."/>
            <person name="Koide E."/>
            <person name="Komatsu K."/>
            <person name="Kopischke S."/>
            <person name="Kubo M."/>
            <person name="Kyozuka J."/>
            <person name="Lagercrantz U."/>
            <person name="Lin S.S."/>
            <person name="Lindquist E."/>
            <person name="Lipzen A.M."/>
            <person name="Lu C.W."/>
            <person name="De Luna E."/>
            <person name="Martienssen R.A."/>
            <person name="Minamino N."/>
            <person name="Mizutani M."/>
            <person name="Mizutani M."/>
            <person name="Mochizuki N."/>
            <person name="Monte I."/>
            <person name="Mosher R."/>
            <person name="Nagasaki H."/>
            <person name="Nakagami H."/>
            <person name="Naramoto S."/>
            <person name="Nishitani K."/>
            <person name="Ohtani M."/>
            <person name="Okamoto T."/>
            <person name="Okumura M."/>
            <person name="Phillips J."/>
            <person name="Pollak B."/>
            <person name="Reinders A."/>
            <person name="Rovekamp M."/>
            <person name="Sano R."/>
            <person name="Sawa S."/>
            <person name="Schmid M.W."/>
            <person name="Shirakawa M."/>
            <person name="Solano R."/>
            <person name="Spunde A."/>
            <person name="Suetsugu N."/>
            <person name="Sugano S."/>
            <person name="Sugiyama A."/>
            <person name="Sun R."/>
            <person name="Suzuki Y."/>
            <person name="Takenaka M."/>
            <person name="Takezawa D."/>
            <person name="Tomogane H."/>
            <person name="Tsuzuki M."/>
            <person name="Ueda T."/>
            <person name="Umeda M."/>
            <person name="Ward J.M."/>
            <person name="Watanabe Y."/>
            <person name="Yazaki K."/>
            <person name="Yokoyama R."/>
            <person name="Yoshitake Y."/>
            <person name="Yotsui I."/>
            <person name="Zachgo S."/>
            <person name="Schmutz J."/>
        </authorList>
    </citation>
    <scope>NUCLEOTIDE SEQUENCE [LARGE SCALE GENOMIC DNA]</scope>
    <source>
        <strain evidence="2">Tak-1</strain>
    </source>
</reference>
<accession>A0A2R6XEL5</accession>
<dbReference type="PANTHER" id="PTHR15852">
    <property type="entry name" value="PLASTID TRANSCRIPTIONALLY ACTIVE PROTEIN"/>
    <property type="match status" value="1"/>
</dbReference>
<sequence>MANAVMFAGPKLHTVAYSAQSSLPICPDSDVIFRISHAGYALQTSTENLGKKKHGLITTRLCCSRFKRQSLASRAIFWNSASGSANNGIDVDKYRSKLEALLYCGKSIPEEKIEKPTGLPSKALPVGNKPKCTNCEAKGAVECLTCAGSGLYVDAVLESQGVIVRVRCLGCGGTGSTMCSTCWGRGHV</sequence>
<gene>
    <name evidence="1" type="ORF">MARPO_0020s0169</name>
</gene>
<dbReference type="InterPro" id="IPR036410">
    <property type="entry name" value="HSP_DnaJ_Cys-rich_dom_sf"/>
</dbReference>
<evidence type="ECO:0000313" key="1">
    <source>
        <dbReference type="EMBL" id="PTQ44546.1"/>
    </source>
</evidence>
<protein>
    <submittedName>
        <fullName evidence="1">Uncharacterized protein</fullName>
    </submittedName>
</protein>
<dbReference type="PANTHER" id="PTHR15852:SF13">
    <property type="entry name" value="DNAJ_HSP40 CYSTEINE-RICH DOMAIN SUPERFAMILY PROTEIN"/>
    <property type="match status" value="1"/>
</dbReference>
<proteinExistence type="predicted"/>
<keyword evidence="2" id="KW-1185">Reference proteome</keyword>
<dbReference type="Gramene" id="Mp4g24100.1">
    <property type="protein sequence ID" value="Mp4g24100.1.cds"/>
    <property type="gene ID" value="Mp4g24100"/>
</dbReference>
<organism evidence="1 2">
    <name type="scientific">Marchantia polymorpha</name>
    <name type="common">Common liverwort</name>
    <name type="synonym">Marchantia aquatica</name>
    <dbReference type="NCBI Taxonomy" id="3197"/>
    <lineage>
        <taxon>Eukaryota</taxon>
        <taxon>Viridiplantae</taxon>
        <taxon>Streptophyta</taxon>
        <taxon>Embryophyta</taxon>
        <taxon>Marchantiophyta</taxon>
        <taxon>Marchantiopsida</taxon>
        <taxon>Marchantiidae</taxon>
        <taxon>Marchantiales</taxon>
        <taxon>Marchantiaceae</taxon>
        <taxon>Marchantia</taxon>
    </lineage>
</organism>
<dbReference type="SUPFAM" id="SSF57938">
    <property type="entry name" value="DnaJ/Hsp40 cysteine-rich domain"/>
    <property type="match status" value="1"/>
</dbReference>
<dbReference type="AlphaFoldDB" id="A0A2R6XEL5"/>
<name>A0A2R6XEL5_MARPO</name>
<dbReference type="Proteomes" id="UP000244005">
    <property type="component" value="Unassembled WGS sequence"/>
</dbReference>
<dbReference type="EMBL" id="KZ772692">
    <property type="protein sequence ID" value="PTQ44546.1"/>
    <property type="molecule type" value="Genomic_DNA"/>
</dbReference>